<reference evidence="2 3" key="1">
    <citation type="submission" date="2014-09" db="EMBL/GenBank/DDBJ databases">
        <authorList>
            <person name="Regsiter A."/>
        </authorList>
    </citation>
    <scope>NUCLEOTIDE SEQUENCE [LARGE SCALE GENOMIC DNA]</scope>
</reference>
<protein>
    <submittedName>
        <fullName evidence="2">Uncharacterized protein</fullName>
    </submittedName>
</protein>
<dbReference type="AlphaFoldDB" id="A0A0U5FCJ1"/>
<evidence type="ECO:0000313" key="2">
    <source>
        <dbReference type="EMBL" id="CEG14725.1"/>
    </source>
</evidence>
<feature type="compositionally biased region" description="Basic and acidic residues" evidence="1">
    <location>
        <begin position="401"/>
        <end position="416"/>
    </location>
</feature>
<name>A0A0U5FCJ1_XANCI</name>
<dbReference type="EMBL" id="CCXZ01000025">
    <property type="protein sequence ID" value="CEG14725.1"/>
    <property type="molecule type" value="Genomic_DNA"/>
</dbReference>
<proteinExistence type="predicted"/>
<gene>
    <name evidence="2" type="ORF">XAC3562_1200048</name>
</gene>
<evidence type="ECO:0000313" key="3">
    <source>
        <dbReference type="Proteomes" id="UP000052230"/>
    </source>
</evidence>
<organism evidence="2 3">
    <name type="scientific">Xanthomonas citri pv. citri</name>
    <dbReference type="NCBI Taxonomy" id="611301"/>
    <lineage>
        <taxon>Bacteria</taxon>
        <taxon>Pseudomonadati</taxon>
        <taxon>Pseudomonadota</taxon>
        <taxon>Gammaproteobacteria</taxon>
        <taxon>Lysobacterales</taxon>
        <taxon>Lysobacteraceae</taxon>
        <taxon>Xanthomonas</taxon>
    </lineage>
</organism>
<accession>A0A0U5FCJ1</accession>
<feature type="region of interest" description="Disordered" evidence="1">
    <location>
        <begin position="394"/>
        <end position="432"/>
    </location>
</feature>
<evidence type="ECO:0000256" key="1">
    <source>
        <dbReference type="SAM" id="MobiDB-lite"/>
    </source>
</evidence>
<feature type="region of interest" description="Disordered" evidence="1">
    <location>
        <begin position="1"/>
        <end position="26"/>
    </location>
</feature>
<comment type="caution">
    <text evidence="2">The sequence shown here is derived from an EMBL/GenBank/DDBJ whole genome shotgun (WGS) entry which is preliminary data.</text>
</comment>
<keyword evidence="3" id="KW-1185">Reference proteome</keyword>
<sequence>MSGFDPSKLTTGGAKPQRSNRGPRAERVFLAVEEYQTPAEGFHYAIGHKVDAPDEKVKVRLNTVAERQQDRPNDSADKIKSQYVTGENTRDSLADKSKAGITLISFDDARKVGADENGVTEYRAHWPKTISTDPSAEVFSGVAHVRLRDASEGPGGRRAAQAYVELLEKSAVVDGSSVDKALGDALAIKDEQGRARDPLVILRAAHEGNVVLTGRVYPSNEETQVFDQNLGENKTVYRKVDAEATIDRLLSGEPGRNDFENRQLDTARALVAGLKGLDEPKFNSPDESVRDSMRNLYYGAKSGALEVEITSAIKIDFGADTRKTYLKDKDRPQLAAYTIKETLEGGDEPRVRESAGYTNTVVAVHRHQDGEPYAVFASPTEMYPKAQKLADLKLASAPELAAEKGKEAEAERKPEPEPEPEPASSPSDDFEP</sequence>
<dbReference type="Proteomes" id="UP000052230">
    <property type="component" value="Unassembled WGS sequence"/>
</dbReference>